<reference evidence="2" key="1">
    <citation type="submission" date="2021-06" db="EMBL/GenBank/DDBJ databases">
        <authorList>
            <person name="Kallberg Y."/>
            <person name="Tangrot J."/>
            <person name="Rosling A."/>
        </authorList>
    </citation>
    <scope>NUCLEOTIDE SEQUENCE</scope>
    <source>
        <strain evidence="2">CL551</strain>
    </source>
</reference>
<evidence type="ECO:0000256" key="1">
    <source>
        <dbReference type="SAM" id="Coils"/>
    </source>
</evidence>
<dbReference type="PANTHER" id="PTHR37849:SF1">
    <property type="entry name" value="YALI0E11605P"/>
    <property type="match status" value="1"/>
</dbReference>
<protein>
    <submittedName>
        <fullName evidence="2">9915_t:CDS:1</fullName>
    </submittedName>
</protein>
<sequence length="132" mass="15055">MQVFTRARLWRLASYSRTSPNTRTFTSAQYRAQEASAPGSLTVAGGSGYYYLLDEYHTASNLLLSSVEELQKTTAKVRDYTQKIERVESELKALERSAATTEQIKELRAETRKLYDGLNLQQLELKTIVRNI</sequence>
<dbReference type="AlphaFoldDB" id="A0A9N9ITS2"/>
<evidence type="ECO:0000313" key="2">
    <source>
        <dbReference type="EMBL" id="CAG8750325.1"/>
    </source>
</evidence>
<proteinExistence type="predicted"/>
<gene>
    <name evidence="2" type="ORF">AMORRO_LOCUS15307</name>
</gene>
<name>A0A9N9ITS2_9GLOM</name>
<dbReference type="EMBL" id="CAJVPV010035142">
    <property type="protein sequence ID" value="CAG8750325.1"/>
    <property type="molecule type" value="Genomic_DNA"/>
</dbReference>
<keyword evidence="1" id="KW-0175">Coiled coil</keyword>
<comment type="caution">
    <text evidence="2">The sequence shown here is derived from an EMBL/GenBank/DDBJ whole genome shotgun (WGS) entry which is preliminary data.</text>
</comment>
<accession>A0A9N9ITS2</accession>
<organism evidence="2 3">
    <name type="scientific">Acaulospora morrowiae</name>
    <dbReference type="NCBI Taxonomy" id="94023"/>
    <lineage>
        <taxon>Eukaryota</taxon>
        <taxon>Fungi</taxon>
        <taxon>Fungi incertae sedis</taxon>
        <taxon>Mucoromycota</taxon>
        <taxon>Glomeromycotina</taxon>
        <taxon>Glomeromycetes</taxon>
        <taxon>Diversisporales</taxon>
        <taxon>Acaulosporaceae</taxon>
        <taxon>Acaulospora</taxon>
    </lineage>
</organism>
<keyword evidence="3" id="KW-1185">Reference proteome</keyword>
<evidence type="ECO:0000313" key="3">
    <source>
        <dbReference type="Proteomes" id="UP000789342"/>
    </source>
</evidence>
<dbReference type="OrthoDB" id="5331396at2759"/>
<dbReference type="Proteomes" id="UP000789342">
    <property type="component" value="Unassembled WGS sequence"/>
</dbReference>
<feature type="non-terminal residue" evidence="2">
    <location>
        <position position="1"/>
    </location>
</feature>
<dbReference type="PANTHER" id="PTHR37849">
    <property type="entry name" value="YALI0E11605P"/>
    <property type="match status" value="1"/>
</dbReference>
<feature type="coiled-coil region" evidence="1">
    <location>
        <begin position="70"/>
        <end position="104"/>
    </location>
</feature>